<reference evidence="1 2" key="1">
    <citation type="journal article" date="2019" name="Appl. Microbiol. Biotechnol.">
        <title>Genome sequence of Isaria javanica and comparative genome analysis insights into family S53 peptidase evolution in fungal entomopathogens.</title>
        <authorList>
            <person name="Lin R."/>
            <person name="Zhang X."/>
            <person name="Xin B."/>
            <person name="Zou M."/>
            <person name="Gao Y."/>
            <person name="Qin F."/>
            <person name="Hu Q."/>
            <person name="Xie B."/>
            <person name="Cheng X."/>
        </authorList>
    </citation>
    <scope>NUCLEOTIDE SEQUENCE [LARGE SCALE GENOMIC DNA]</scope>
    <source>
        <strain evidence="1 2">IJ1G</strain>
    </source>
</reference>
<dbReference type="Proteomes" id="UP000315783">
    <property type="component" value="Unassembled WGS sequence"/>
</dbReference>
<dbReference type="PANTHER" id="PTHR21310">
    <property type="entry name" value="AMINOGLYCOSIDE PHOSPHOTRANSFERASE-RELATED-RELATED"/>
    <property type="match status" value="1"/>
</dbReference>
<dbReference type="OrthoDB" id="3645574at2759"/>
<sequence>MPLGRASGVLKSISDAIESEENELVAMRNPKLKEQVFDSITASKGELEALICQLLQVKHCRITPSEIWEHGSSNVAIKFTHPDNTPWWRRRWRRFNSIYAFLLGRPGPITHVRQSIRHNLASGFLLISCAHGERLDVSWRDHCHDRSHRANLFRGLARIAVSMNAVPQPRLGSFSLQPDDTIALSNRPLNMYMHMAENEGVPLGMPRQQTYGEVDSYIADLLSLQDSKLRSQPNAIFDVEDGQRQMAASAGMRAVAHHFTRNMSRRGPFYFTLNDLSQQNIFVDEDWNIETIIDLEWAHTLPIEMKTPPFWLTSRSVDGFMDPVHRKEYEEVLEEYLAIYEEEEEKRRGGSAREETTTQRRVWQDGSFWFYKAVVIPKAKYNLFNWHIQPMFNEAHPDMSIFDEIVHFYWGADASGVIDAKIEERKAYIEDVKKIHGSILGEGGK</sequence>
<evidence type="ECO:0000313" key="1">
    <source>
        <dbReference type="EMBL" id="TQV94795.1"/>
    </source>
</evidence>
<evidence type="ECO:0000313" key="2">
    <source>
        <dbReference type="Proteomes" id="UP000315783"/>
    </source>
</evidence>
<proteinExistence type="predicted"/>
<keyword evidence="2" id="KW-1185">Reference proteome</keyword>
<dbReference type="PANTHER" id="PTHR21310:SF37">
    <property type="entry name" value="AMINOGLYCOSIDE PHOSPHOTRANSFERASE DOMAIN-CONTAINING PROTEIN"/>
    <property type="match status" value="1"/>
</dbReference>
<dbReference type="STRING" id="43265.A0A545VY78"/>
<dbReference type="GO" id="GO:0016740">
    <property type="term" value="F:transferase activity"/>
    <property type="evidence" value="ECO:0007669"/>
    <property type="project" value="UniProtKB-KW"/>
</dbReference>
<accession>A0A545VY78</accession>
<dbReference type="EMBL" id="SPUK01000009">
    <property type="protein sequence ID" value="TQV94795.1"/>
    <property type="molecule type" value="Genomic_DNA"/>
</dbReference>
<dbReference type="SUPFAM" id="SSF56112">
    <property type="entry name" value="Protein kinase-like (PK-like)"/>
    <property type="match status" value="1"/>
</dbReference>
<gene>
    <name evidence="1" type="ORF">IF1G_06806</name>
</gene>
<organism evidence="1 2">
    <name type="scientific">Cordyceps javanica</name>
    <dbReference type="NCBI Taxonomy" id="43265"/>
    <lineage>
        <taxon>Eukaryota</taxon>
        <taxon>Fungi</taxon>
        <taxon>Dikarya</taxon>
        <taxon>Ascomycota</taxon>
        <taxon>Pezizomycotina</taxon>
        <taxon>Sordariomycetes</taxon>
        <taxon>Hypocreomycetidae</taxon>
        <taxon>Hypocreales</taxon>
        <taxon>Cordycipitaceae</taxon>
        <taxon>Cordyceps</taxon>
    </lineage>
</organism>
<keyword evidence="1" id="KW-0808">Transferase</keyword>
<dbReference type="AlphaFoldDB" id="A0A545VY78"/>
<dbReference type="InterPro" id="IPR051678">
    <property type="entry name" value="AGP_Transferase"/>
</dbReference>
<protein>
    <submittedName>
        <fullName evidence="1">Aminoglycoside phosphotransferase</fullName>
    </submittedName>
</protein>
<name>A0A545VY78_9HYPO</name>
<comment type="caution">
    <text evidence="1">The sequence shown here is derived from an EMBL/GenBank/DDBJ whole genome shotgun (WGS) entry which is preliminary data.</text>
</comment>
<dbReference type="InterPro" id="IPR011009">
    <property type="entry name" value="Kinase-like_dom_sf"/>
</dbReference>